<dbReference type="Proteomes" id="UP000318538">
    <property type="component" value="Chromosome"/>
</dbReference>
<dbReference type="SUPFAM" id="SSF51206">
    <property type="entry name" value="cAMP-binding domain-like"/>
    <property type="match status" value="1"/>
</dbReference>
<evidence type="ECO:0000256" key="4">
    <source>
        <dbReference type="ARBA" id="ARBA00022777"/>
    </source>
</evidence>
<dbReference type="InterPro" id="IPR014710">
    <property type="entry name" value="RmlC-like_jellyroll"/>
</dbReference>
<evidence type="ECO:0000256" key="5">
    <source>
        <dbReference type="ARBA" id="ARBA00022840"/>
    </source>
</evidence>
<dbReference type="Gene3D" id="2.60.120.10">
    <property type="entry name" value="Jelly Rolls"/>
    <property type="match status" value="1"/>
</dbReference>
<dbReference type="PANTHER" id="PTHR43289:SF6">
    <property type="entry name" value="SERINE_THREONINE-PROTEIN KINASE NEKL-3"/>
    <property type="match status" value="1"/>
</dbReference>
<dbReference type="EC" id="2.7.11.1" evidence="9"/>
<dbReference type="SMART" id="SM00220">
    <property type="entry name" value="S_TKc"/>
    <property type="match status" value="1"/>
</dbReference>
<evidence type="ECO:0000259" key="7">
    <source>
        <dbReference type="PROSITE" id="PS50011"/>
    </source>
</evidence>
<keyword evidence="5" id="KW-0067">ATP-binding</keyword>
<dbReference type="SUPFAM" id="SSF56112">
    <property type="entry name" value="Protein kinase-like (PK-like)"/>
    <property type="match status" value="1"/>
</dbReference>
<dbReference type="PANTHER" id="PTHR43289">
    <property type="entry name" value="MITOGEN-ACTIVATED PROTEIN KINASE KINASE KINASE 20-RELATED"/>
    <property type="match status" value="1"/>
</dbReference>
<reference evidence="9 10" key="1">
    <citation type="submission" date="2019-02" db="EMBL/GenBank/DDBJ databases">
        <title>Deep-cultivation of Planctomycetes and their phenomic and genomic characterization uncovers novel biology.</title>
        <authorList>
            <person name="Wiegand S."/>
            <person name="Jogler M."/>
            <person name="Boedeker C."/>
            <person name="Pinto D."/>
            <person name="Vollmers J."/>
            <person name="Rivas-Marin E."/>
            <person name="Kohn T."/>
            <person name="Peeters S.H."/>
            <person name="Heuer A."/>
            <person name="Rast P."/>
            <person name="Oberbeckmann S."/>
            <person name="Bunk B."/>
            <person name="Jeske O."/>
            <person name="Meyerdierks A."/>
            <person name="Storesund J.E."/>
            <person name="Kallscheuer N."/>
            <person name="Luecker S."/>
            <person name="Lage O.M."/>
            <person name="Pohl T."/>
            <person name="Merkel B.J."/>
            <person name="Hornburger P."/>
            <person name="Mueller R.-W."/>
            <person name="Bruemmer F."/>
            <person name="Labrenz M."/>
            <person name="Spormann A.M."/>
            <person name="Op den Camp H."/>
            <person name="Overmann J."/>
            <person name="Amann R."/>
            <person name="Jetten M.S.M."/>
            <person name="Mascher T."/>
            <person name="Medema M.H."/>
            <person name="Devos D.P."/>
            <person name="Kaster A.-K."/>
            <person name="Ovreas L."/>
            <person name="Rohde M."/>
            <person name="Galperin M.Y."/>
            <person name="Jogler C."/>
        </authorList>
    </citation>
    <scope>NUCLEOTIDE SEQUENCE [LARGE SCALE GENOMIC DNA]</scope>
    <source>
        <strain evidence="9 10">K22_7</strain>
    </source>
</reference>
<evidence type="ECO:0000256" key="3">
    <source>
        <dbReference type="ARBA" id="ARBA00022741"/>
    </source>
</evidence>
<dbReference type="InterPro" id="IPR008271">
    <property type="entry name" value="Ser/Thr_kinase_AS"/>
</dbReference>
<keyword evidence="1" id="KW-0140">cGMP</keyword>
<dbReference type="PROSITE" id="PS50042">
    <property type="entry name" value="CNMP_BINDING_3"/>
    <property type="match status" value="1"/>
</dbReference>
<dbReference type="SMART" id="SM00100">
    <property type="entry name" value="cNMP"/>
    <property type="match status" value="1"/>
</dbReference>
<keyword evidence="4 9" id="KW-0418">Kinase</keyword>
<evidence type="ECO:0000256" key="6">
    <source>
        <dbReference type="ARBA" id="ARBA00022992"/>
    </source>
</evidence>
<dbReference type="RefSeq" id="WP_145170474.1">
    <property type="nucleotide sequence ID" value="NZ_CP036525.1"/>
</dbReference>
<dbReference type="GO" id="GO:0005524">
    <property type="term" value="F:ATP binding"/>
    <property type="evidence" value="ECO:0007669"/>
    <property type="project" value="UniProtKB-KW"/>
</dbReference>
<dbReference type="InterPro" id="IPR011009">
    <property type="entry name" value="Kinase-like_dom_sf"/>
</dbReference>
<protein>
    <submittedName>
        <fullName evidence="9">Serine/threonine-protein kinase PknH</fullName>
        <ecNumber evidence="9">2.7.11.1</ecNumber>
    </submittedName>
</protein>
<keyword evidence="2 9" id="KW-0808">Transferase</keyword>
<evidence type="ECO:0000256" key="1">
    <source>
        <dbReference type="ARBA" id="ARBA00022535"/>
    </source>
</evidence>
<keyword evidence="6" id="KW-0142">cGMP-binding</keyword>
<dbReference type="AlphaFoldDB" id="A0A517NC81"/>
<keyword evidence="3" id="KW-0547">Nucleotide-binding</keyword>
<dbReference type="PROSITE" id="PS00108">
    <property type="entry name" value="PROTEIN_KINASE_ST"/>
    <property type="match status" value="1"/>
</dbReference>
<dbReference type="KEGG" id="rlc:K227x_31050"/>
<dbReference type="Pfam" id="PF00027">
    <property type="entry name" value="cNMP_binding"/>
    <property type="match status" value="1"/>
</dbReference>
<dbReference type="InterPro" id="IPR000719">
    <property type="entry name" value="Prot_kinase_dom"/>
</dbReference>
<keyword evidence="10" id="KW-1185">Reference proteome</keyword>
<dbReference type="Gene3D" id="1.10.510.10">
    <property type="entry name" value="Transferase(Phosphotransferase) domain 1"/>
    <property type="match status" value="1"/>
</dbReference>
<evidence type="ECO:0000313" key="10">
    <source>
        <dbReference type="Proteomes" id="UP000318538"/>
    </source>
</evidence>
<dbReference type="CDD" id="cd14014">
    <property type="entry name" value="STKc_PknB_like"/>
    <property type="match status" value="1"/>
</dbReference>
<dbReference type="CDD" id="cd00038">
    <property type="entry name" value="CAP_ED"/>
    <property type="match status" value="1"/>
</dbReference>
<dbReference type="EMBL" id="CP036525">
    <property type="protein sequence ID" value="QDT04711.1"/>
    <property type="molecule type" value="Genomic_DNA"/>
</dbReference>
<dbReference type="InterPro" id="IPR018490">
    <property type="entry name" value="cNMP-bd_dom_sf"/>
</dbReference>
<dbReference type="GO" id="GO:0004674">
    <property type="term" value="F:protein serine/threonine kinase activity"/>
    <property type="evidence" value="ECO:0007669"/>
    <property type="project" value="UniProtKB-EC"/>
</dbReference>
<dbReference type="GO" id="GO:0030553">
    <property type="term" value="F:cGMP binding"/>
    <property type="evidence" value="ECO:0007669"/>
    <property type="project" value="UniProtKB-KW"/>
</dbReference>
<name>A0A517NC81_9BACT</name>
<dbReference type="OrthoDB" id="266852at2"/>
<evidence type="ECO:0000313" key="9">
    <source>
        <dbReference type="EMBL" id="QDT04711.1"/>
    </source>
</evidence>
<evidence type="ECO:0000256" key="2">
    <source>
        <dbReference type="ARBA" id="ARBA00022679"/>
    </source>
</evidence>
<accession>A0A517NC81</accession>
<dbReference type="InterPro" id="IPR000595">
    <property type="entry name" value="cNMP-bd_dom"/>
</dbReference>
<organism evidence="9 10">
    <name type="scientific">Rubripirellula lacrimiformis</name>
    <dbReference type="NCBI Taxonomy" id="1930273"/>
    <lineage>
        <taxon>Bacteria</taxon>
        <taxon>Pseudomonadati</taxon>
        <taxon>Planctomycetota</taxon>
        <taxon>Planctomycetia</taxon>
        <taxon>Pirellulales</taxon>
        <taxon>Pirellulaceae</taxon>
        <taxon>Rubripirellula</taxon>
    </lineage>
</organism>
<dbReference type="PROSITE" id="PS50011">
    <property type="entry name" value="PROTEIN_KINASE_DOM"/>
    <property type="match status" value="1"/>
</dbReference>
<proteinExistence type="predicted"/>
<gene>
    <name evidence="9" type="primary">pknH_2</name>
    <name evidence="9" type="ORF">K227x_31050</name>
</gene>
<feature type="domain" description="Cyclic nucleotide-binding" evidence="8">
    <location>
        <begin position="100"/>
        <end position="199"/>
    </location>
</feature>
<evidence type="ECO:0000259" key="8">
    <source>
        <dbReference type="PROSITE" id="PS50042"/>
    </source>
</evidence>
<sequence>MSEPETTIDWSIQIRLIRNQFEAALRAGETLDGMDSWLRRVPDEHQESLQVLLEQCRHSIGNDSIETRILASDAAIAAASSQSIDVGDLGHGSAVNQCKTFAGLAADASESLQTKLVQRSFPRGTTLLVQGKPATGLHLLLSGTVDIVDVKTGERIDIDGAGSVLGEMSLLTGQNCSANVVATCDVQSLTLSATDYHELKARHPEIEIALSQLVSDRLGGRNHDALCGKEIGRYRLTRCINRGGMGVVYEAQHVERGDWVALKMLRHRFIYNDAMQSRFDQEAVLLAGLRHRNVVTFQENFLAYRTRFLVLDLCDGSDLFRVLREHGALGEAGTRAVLGQIAKGLQYAHDSNVIHRDLKPGNVLVSRDGCVKLTDFGLSKLLESEVTDGKAVGTPAYMPPEQFRSGEIGPPCDWYALGCMATEMLTGRMLFRQTSWRDLYETKRTSIPTRDWPAIDASREMKNIIAGLLAPAASQRTADLEKISTWADEETVRSILVGGDVDR</sequence>
<feature type="domain" description="Protein kinase" evidence="7">
    <location>
        <begin position="234"/>
        <end position="492"/>
    </location>
</feature>
<dbReference type="Pfam" id="PF00069">
    <property type="entry name" value="Pkinase"/>
    <property type="match status" value="1"/>
</dbReference>